<name>A0ABR8XYT2_9BACL</name>
<evidence type="ECO:0000313" key="3">
    <source>
        <dbReference type="Proteomes" id="UP000619101"/>
    </source>
</evidence>
<organism evidence="2 3">
    <name type="scientific">Solibacillus faecavium</name>
    <dbReference type="NCBI Taxonomy" id="2762221"/>
    <lineage>
        <taxon>Bacteria</taxon>
        <taxon>Bacillati</taxon>
        <taxon>Bacillota</taxon>
        <taxon>Bacilli</taxon>
        <taxon>Bacillales</taxon>
        <taxon>Caryophanaceae</taxon>
        <taxon>Solibacillus</taxon>
    </lineage>
</organism>
<keyword evidence="1" id="KW-0175">Coiled coil</keyword>
<reference evidence="2 3" key="1">
    <citation type="submission" date="2020-08" db="EMBL/GenBank/DDBJ databases">
        <title>A Genomic Blueprint of the Chicken Gut Microbiome.</title>
        <authorList>
            <person name="Gilroy R."/>
            <person name="Ravi A."/>
            <person name="Getino M."/>
            <person name="Pursley I."/>
            <person name="Horton D.L."/>
            <person name="Alikhan N.-F."/>
            <person name="Baker D."/>
            <person name="Gharbi K."/>
            <person name="Hall N."/>
            <person name="Watson M."/>
            <person name="Adriaenssens E.M."/>
            <person name="Foster-Nyarko E."/>
            <person name="Jarju S."/>
            <person name="Secka A."/>
            <person name="Antonio M."/>
            <person name="Oren A."/>
            <person name="Chaudhuri R."/>
            <person name="La Ragione R.M."/>
            <person name="Hildebrand F."/>
            <person name="Pallen M.J."/>
        </authorList>
    </citation>
    <scope>NUCLEOTIDE SEQUENCE [LARGE SCALE GENOMIC DNA]</scope>
    <source>
        <strain evidence="2 3">A46</strain>
    </source>
</reference>
<sequence>MKLTEAYTIFNNNLHSMDPQLAEAIDRILDDKNKQLEKLDGVELAEAKARIEIERLREELIHVRELWRYGSPSEVYENIPRIVQMILNNEKGEWIG</sequence>
<proteinExistence type="predicted"/>
<evidence type="ECO:0000313" key="2">
    <source>
        <dbReference type="EMBL" id="MBD8037116.1"/>
    </source>
</evidence>
<keyword evidence="3" id="KW-1185">Reference proteome</keyword>
<evidence type="ECO:0000256" key="1">
    <source>
        <dbReference type="SAM" id="Coils"/>
    </source>
</evidence>
<feature type="coiled-coil region" evidence="1">
    <location>
        <begin position="39"/>
        <end position="66"/>
    </location>
</feature>
<accession>A0ABR8XYT2</accession>
<dbReference type="RefSeq" id="WP_191700186.1">
    <property type="nucleotide sequence ID" value="NZ_JACSPZ010000004.1"/>
</dbReference>
<protein>
    <submittedName>
        <fullName evidence="2">Uncharacterized protein</fullName>
    </submittedName>
</protein>
<comment type="caution">
    <text evidence="2">The sequence shown here is derived from an EMBL/GenBank/DDBJ whole genome shotgun (WGS) entry which is preliminary data.</text>
</comment>
<gene>
    <name evidence="2" type="ORF">H9635_10195</name>
</gene>
<dbReference type="EMBL" id="JACSPZ010000004">
    <property type="protein sequence ID" value="MBD8037116.1"/>
    <property type="molecule type" value="Genomic_DNA"/>
</dbReference>
<dbReference type="Proteomes" id="UP000619101">
    <property type="component" value="Unassembled WGS sequence"/>
</dbReference>